<gene>
    <name evidence="3" type="ORF">CWI84_09985</name>
</gene>
<feature type="domain" description="Amidohydrolase-related" evidence="2">
    <location>
        <begin position="890"/>
        <end position="947"/>
    </location>
</feature>
<dbReference type="InterPro" id="IPR051781">
    <property type="entry name" value="Metallo-dep_Hydrolase"/>
</dbReference>
<evidence type="ECO:0000313" key="3">
    <source>
        <dbReference type="EMBL" id="RUO78875.1"/>
    </source>
</evidence>
<dbReference type="InterPro" id="IPR011059">
    <property type="entry name" value="Metal-dep_hydrolase_composite"/>
</dbReference>
<dbReference type="PANTHER" id="PTHR43135">
    <property type="entry name" value="ALPHA-D-RIBOSE 1-METHYLPHOSPHONATE 5-TRIPHOSPHATE DIPHOSPHATASE"/>
    <property type="match status" value="1"/>
</dbReference>
<sequence length="1025" mass="114006">MNSRASIGAVCGVILALVSSPSKADQTARVNGITDNTPSFVAFQNATIVMQPGQTVEHATLVIRNGLVEAVQRNNQAPQGARIIDATGFTIYPGFIDAYSDYGISKAVKPEHTDDTPLYNNHREGGNAANDAIHAQQQWFSEFETQPEQAKQYIEQGFTSVQTARQDGIFQGQAVTVSLANNIANDVIYRANSRQFGSFDKGSSRQQYPSSLMGSIALIRQTLSDADWYRQAQGKQYYDAAVEFNAALKALVDIDKQGMIFRVNDEKSLLRADKLFDQFGVPVSYVASGYEYDRIDAVQATNAALIVPLNFPAAPDVDGRYRAIDVDLAKLRHWERAPSNPAVIANAGMVFAFTLTGLEKPEQFWHNLRRAMPYGLSEKQALAALTTVPAKLAGIDDKAGKLVPGYKADFVISRGDIFQQGEIYSVWLQGQEHVIKSMDAVDFAGHYQWPWGSDQTAELTLKTSPSAELSLTINGEKWRTDKLQVQDQQTTWVAFAPNEQHDAWRLALLPDSKHQFTLELIDPQGQRQHVIASRKPLANEEPEQQPSKPTFVSKLTYPNRAFGLPQLPPRQNVVIRHATVWTATADGVLKDVDVYVENGRFSKIGKALSVPAGTQEIDAAGLHLTPGIIDEHSHIAIDGGVNEGSEAITSEVRIGDVVNPDDPHIYYSLAGGTTTAQLLHGSANPIGGQAQVIKLRWGATAEQMKFDAAPPSIKFALGENVKQSNWGDDYTVRYPQTRLGVETIMRDGFQQAIEYQQRKVEYQQLSSAERRKTAPPRPDQRLEALLDILNSKMFIHSHSYVASEILMLMNLAEEFGFRVNTFTHILEGYKVADEMAKHGASGSTFADWWAYKFEVYDAIPQNACLMQQRGVLTSINSDSEDLQRRLNTEAAKSVRYCGMSEHDALKMITINPAKQLHIDEHVGSIEVGKDADFVLWNHHPLSAYAQAQQTWINGRKYFDRDIDKQRQQQVAAEKNALIQKLLATPLEQRAGAEHGYKEAQPLWRCETEHDVWLHQAQHNQLMGAH</sequence>
<reference evidence="3 4" key="1">
    <citation type="journal article" date="2011" name="Front. Microbiol.">
        <title>Genomic signatures of strain selection and enhancement in Bacillus atrophaeus var. globigii, a historical biowarfare simulant.</title>
        <authorList>
            <person name="Gibbons H.S."/>
            <person name="Broomall S.M."/>
            <person name="McNew L.A."/>
            <person name="Daligault H."/>
            <person name="Chapman C."/>
            <person name="Bruce D."/>
            <person name="Karavis M."/>
            <person name="Krepps M."/>
            <person name="McGregor P.A."/>
            <person name="Hong C."/>
            <person name="Park K.H."/>
            <person name="Akmal A."/>
            <person name="Feldman A."/>
            <person name="Lin J.S."/>
            <person name="Chang W.E."/>
            <person name="Higgs B.W."/>
            <person name="Demirev P."/>
            <person name="Lindquist J."/>
            <person name="Liem A."/>
            <person name="Fochler E."/>
            <person name="Read T.D."/>
            <person name="Tapia R."/>
            <person name="Johnson S."/>
            <person name="Bishop-Lilly K.A."/>
            <person name="Detter C."/>
            <person name="Han C."/>
            <person name="Sozhamannan S."/>
            <person name="Rosenzweig C.N."/>
            <person name="Skowronski E.W."/>
        </authorList>
    </citation>
    <scope>NUCLEOTIDE SEQUENCE [LARGE SCALE GENOMIC DNA]</scope>
    <source>
        <strain evidence="3 4">CC-PW-9</strain>
    </source>
</reference>
<evidence type="ECO:0000259" key="2">
    <source>
        <dbReference type="Pfam" id="PF01979"/>
    </source>
</evidence>
<dbReference type="InterPro" id="IPR006680">
    <property type="entry name" value="Amidohydro-rel"/>
</dbReference>
<dbReference type="RefSeq" id="WP_126842445.1">
    <property type="nucleotide sequence ID" value="NZ_PIQH01000009.1"/>
</dbReference>
<dbReference type="SUPFAM" id="SSF51556">
    <property type="entry name" value="Metallo-dependent hydrolases"/>
    <property type="match status" value="1"/>
</dbReference>
<dbReference type="CDD" id="cd01309">
    <property type="entry name" value="Met_dep_hydrolase_C"/>
    <property type="match status" value="1"/>
</dbReference>
<organism evidence="3 4">
    <name type="scientific">Idiomarina tyrosinivorans</name>
    <dbReference type="NCBI Taxonomy" id="1445662"/>
    <lineage>
        <taxon>Bacteria</taxon>
        <taxon>Pseudomonadati</taxon>
        <taxon>Pseudomonadota</taxon>
        <taxon>Gammaproteobacteria</taxon>
        <taxon>Alteromonadales</taxon>
        <taxon>Idiomarinaceae</taxon>
        <taxon>Idiomarina</taxon>
    </lineage>
</organism>
<dbReference type="SUPFAM" id="SSF51338">
    <property type="entry name" value="Composite domain of metallo-dependent hydrolases"/>
    <property type="match status" value="2"/>
</dbReference>
<dbReference type="AlphaFoldDB" id="A0A432ZLH1"/>
<dbReference type="PANTHER" id="PTHR43135:SF3">
    <property type="entry name" value="ALPHA-D-RIBOSE 1-METHYLPHOSPHONATE 5-TRIPHOSPHATE DIPHOSPHATASE"/>
    <property type="match status" value="1"/>
</dbReference>
<dbReference type="Gene3D" id="3.20.20.140">
    <property type="entry name" value="Metal-dependent hydrolases"/>
    <property type="match status" value="2"/>
</dbReference>
<keyword evidence="4" id="KW-1185">Reference proteome</keyword>
<dbReference type="EMBL" id="PIQH01000009">
    <property type="protein sequence ID" value="RUO78875.1"/>
    <property type="molecule type" value="Genomic_DNA"/>
</dbReference>
<dbReference type="Pfam" id="PF01979">
    <property type="entry name" value="Amidohydro_1"/>
    <property type="match status" value="2"/>
</dbReference>
<dbReference type="GO" id="GO:0016810">
    <property type="term" value="F:hydrolase activity, acting on carbon-nitrogen (but not peptide) bonds"/>
    <property type="evidence" value="ECO:0007669"/>
    <property type="project" value="InterPro"/>
</dbReference>
<dbReference type="InterPro" id="IPR032466">
    <property type="entry name" value="Metal_Hydrolase"/>
</dbReference>
<dbReference type="Proteomes" id="UP000287996">
    <property type="component" value="Unassembled WGS sequence"/>
</dbReference>
<comment type="caution">
    <text evidence="3">The sequence shown here is derived from an EMBL/GenBank/DDBJ whole genome shotgun (WGS) entry which is preliminary data.</text>
</comment>
<evidence type="ECO:0000313" key="4">
    <source>
        <dbReference type="Proteomes" id="UP000287996"/>
    </source>
</evidence>
<keyword evidence="3" id="KW-0378">Hydrolase</keyword>
<feature type="domain" description="Amidohydrolase-related" evidence="2">
    <location>
        <begin position="364"/>
        <end position="431"/>
    </location>
</feature>
<evidence type="ECO:0000256" key="1">
    <source>
        <dbReference type="SAM" id="SignalP"/>
    </source>
</evidence>
<feature type="signal peptide" evidence="1">
    <location>
        <begin position="1"/>
        <end position="24"/>
    </location>
</feature>
<dbReference type="OrthoDB" id="9766983at2"/>
<protein>
    <submittedName>
        <fullName evidence="3">Amidohydrolase</fullName>
    </submittedName>
</protein>
<feature type="chain" id="PRO_5019222119" evidence="1">
    <location>
        <begin position="25"/>
        <end position="1025"/>
    </location>
</feature>
<keyword evidence="1" id="KW-0732">Signal</keyword>
<accession>A0A432ZLH1</accession>
<name>A0A432ZLH1_9GAMM</name>
<proteinExistence type="predicted"/>